<reference evidence="2" key="1">
    <citation type="submission" date="2023-02" db="EMBL/GenBank/DDBJ databases">
        <title>Actinomadura rubrobrunea NBRC 14622.</title>
        <authorList>
            <person name="Ichikawa N."/>
            <person name="Sato H."/>
            <person name="Tonouchi N."/>
        </authorList>
    </citation>
    <scope>NUCLEOTIDE SEQUENCE</scope>
    <source>
        <strain evidence="2">NBRC 14622</strain>
    </source>
</reference>
<gene>
    <name evidence="2" type="ORF">Arub01_04450</name>
</gene>
<feature type="transmembrane region" description="Helical" evidence="1">
    <location>
        <begin position="74"/>
        <end position="92"/>
    </location>
</feature>
<keyword evidence="1" id="KW-0472">Membrane</keyword>
<proteinExistence type="predicted"/>
<feature type="transmembrane region" description="Helical" evidence="1">
    <location>
        <begin position="98"/>
        <end position="119"/>
    </location>
</feature>
<dbReference type="EMBL" id="BSRZ01000001">
    <property type="protein sequence ID" value="GLW62201.1"/>
    <property type="molecule type" value="Genomic_DNA"/>
</dbReference>
<keyword evidence="3" id="KW-1185">Reference proteome</keyword>
<evidence type="ECO:0000313" key="2">
    <source>
        <dbReference type="EMBL" id="GLW62201.1"/>
    </source>
</evidence>
<keyword evidence="1" id="KW-1133">Transmembrane helix</keyword>
<protein>
    <submittedName>
        <fullName evidence="2">Uncharacterized protein</fullName>
    </submittedName>
</protein>
<evidence type="ECO:0000313" key="3">
    <source>
        <dbReference type="Proteomes" id="UP001165124"/>
    </source>
</evidence>
<feature type="transmembrane region" description="Helical" evidence="1">
    <location>
        <begin position="46"/>
        <end position="62"/>
    </location>
</feature>
<dbReference type="AlphaFoldDB" id="A0A9W6PS33"/>
<accession>A0A9W6PS33</accession>
<keyword evidence="1" id="KW-0812">Transmembrane</keyword>
<evidence type="ECO:0000256" key="1">
    <source>
        <dbReference type="SAM" id="Phobius"/>
    </source>
</evidence>
<dbReference type="Proteomes" id="UP001165124">
    <property type="component" value="Unassembled WGS sequence"/>
</dbReference>
<sequence>MARLFVSWGAAVGVWTIGAIVAADLAPSPKGTVPVNELGEVLRLHLPWILTSFLGTVVAGIYHREAPDGMYRSCAILLVPIAGAVAGVVLGTPAASTLLAALMYVIDVLLGAVLGLLIANSLREQD</sequence>
<comment type="caution">
    <text evidence="2">The sequence shown here is derived from an EMBL/GenBank/DDBJ whole genome shotgun (WGS) entry which is preliminary data.</text>
</comment>
<organism evidence="2 3">
    <name type="scientific">Actinomadura rubrobrunea</name>
    <dbReference type="NCBI Taxonomy" id="115335"/>
    <lineage>
        <taxon>Bacteria</taxon>
        <taxon>Bacillati</taxon>
        <taxon>Actinomycetota</taxon>
        <taxon>Actinomycetes</taxon>
        <taxon>Streptosporangiales</taxon>
        <taxon>Thermomonosporaceae</taxon>
        <taxon>Actinomadura</taxon>
    </lineage>
</organism>
<name>A0A9W6PS33_9ACTN</name>